<evidence type="ECO:0000313" key="4">
    <source>
        <dbReference type="Proteomes" id="UP000002487"/>
    </source>
</evidence>
<dbReference type="HOGENOM" id="CLU_910934_0_0_2"/>
<name>Q8TTT7_METAC</name>
<evidence type="ECO:0000313" key="3">
    <source>
        <dbReference type="EMBL" id="AAM03791.1"/>
    </source>
</evidence>
<dbReference type="Proteomes" id="UP000002487">
    <property type="component" value="Chromosome"/>
</dbReference>
<keyword evidence="2" id="KW-0472">Membrane</keyword>
<dbReference type="STRING" id="188937.MA_0338"/>
<dbReference type="InParanoid" id="Q8TTT7"/>
<dbReference type="InterPro" id="IPR021338">
    <property type="entry name" value="DUF2953"/>
</dbReference>
<sequence>MFSMIIIYLFLLVFLLVLFILFTAIGLTFKLKVLSVEEKKELGGLFTVKWLLFSHTFSIKEPGEEKCLPEEPESEPGEAETKREMVVETGTPQEKRGPEQSESRKEDLLKAELKMQMEKDKEAGGKAPEEETVILEGKEKTGIKEQAEGKEKITVGERTEGKEKIEIEEKAGIEENITLKEKTEDKEKRGLFARLRRNKRAGPEAEVEAKKGMSTREKLHWGLEAYKALRKPLFRLFSDTLSAIKIKNLKADLTFGLSDPADTGMLCGFIHAFLGMVYSRCRNCNFSVCPVFMETLLDFRGSAEIRIKIYSLIFPFIKFIFNWKTLSFTYSIVKEKLRGSSKINS</sequence>
<keyword evidence="2" id="KW-0812">Transmembrane</keyword>
<feature type="transmembrane region" description="Helical" evidence="2">
    <location>
        <begin position="6"/>
        <end position="29"/>
    </location>
</feature>
<dbReference type="EMBL" id="AE010299">
    <property type="protein sequence ID" value="AAM03791.1"/>
    <property type="molecule type" value="Genomic_DNA"/>
</dbReference>
<organism evidence="3 4">
    <name type="scientific">Methanosarcina acetivorans (strain ATCC 35395 / DSM 2834 / JCM 12185 / C2A)</name>
    <dbReference type="NCBI Taxonomy" id="188937"/>
    <lineage>
        <taxon>Archaea</taxon>
        <taxon>Methanobacteriati</taxon>
        <taxon>Methanobacteriota</taxon>
        <taxon>Stenosarchaea group</taxon>
        <taxon>Methanomicrobia</taxon>
        <taxon>Methanosarcinales</taxon>
        <taxon>Methanosarcinaceae</taxon>
        <taxon>Methanosarcina</taxon>
    </lineage>
</organism>
<feature type="region of interest" description="Disordered" evidence="1">
    <location>
        <begin position="63"/>
        <end position="106"/>
    </location>
</feature>
<keyword evidence="4" id="KW-1185">Reference proteome</keyword>
<reference evidence="3 4" key="1">
    <citation type="journal article" date="2002" name="Genome Res.">
        <title>The genome of Methanosarcina acetivorans reveals extensive metabolic and physiological diversity.</title>
        <authorList>
            <person name="Galagan J.E."/>
            <person name="Nusbaum C."/>
            <person name="Roy A."/>
            <person name="Endrizzi M.G."/>
            <person name="Macdonald P."/>
            <person name="FitzHugh W."/>
            <person name="Calvo S."/>
            <person name="Engels R."/>
            <person name="Smirnov S."/>
            <person name="Atnoor D."/>
            <person name="Brown A."/>
            <person name="Allen N."/>
            <person name="Naylor J."/>
            <person name="Stange-Thomann N."/>
            <person name="DeArellano K."/>
            <person name="Johnson R."/>
            <person name="Linton L."/>
            <person name="McEwan P."/>
            <person name="McKernan K."/>
            <person name="Talamas J."/>
            <person name="Tirrell A."/>
            <person name="Ye W."/>
            <person name="Zimmer A."/>
            <person name="Barber R.D."/>
            <person name="Cann I."/>
            <person name="Graham D.E."/>
            <person name="Grahame D.A."/>
            <person name="Guss A."/>
            <person name="Hedderich R."/>
            <person name="Ingram-Smith C."/>
            <person name="Kuettner C.H."/>
            <person name="Krzycki J.A."/>
            <person name="Leigh J.A."/>
            <person name="Li W."/>
            <person name="Liu J."/>
            <person name="Mukhopadhyay B."/>
            <person name="Reeve J.N."/>
            <person name="Smith K."/>
            <person name="Springer T.A."/>
            <person name="Umayam L.A."/>
            <person name="White O."/>
            <person name="White R.H."/>
            <person name="de Macario E.C."/>
            <person name="Ferry J.G."/>
            <person name="Jarrell K.F."/>
            <person name="Jing H."/>
            <person name="Macario A.J.L."/>
            <person name="Paulsen I."/>
            <person name="Pritchett M."/>
            <person name="Sowers K.R."/>
            <person name="Swanson R.V."/>
            <person name="Zinder S.H."/>
            <person name="Lander E."/>
            <person name="Metcalf W.W."/>
            <person name="Birren B."/>
        </authorList>
    </citation>
    <scope>NUCLEOTIDE SEQUENCE [LARGE SCALE GENOMIC DNA]</scope>
    <source>
        <strain evidence="4">ATCC 35395 / DSM 2834 / JCM 12185 / C2A</strain>
    </source>
</reference>
<protein>
    <recommendedName>
        <fullName evidence="5">DUF2953 domain-containing protein</fullName>
    </recommendedName>
</protein>
<evidence type="ECO:0008006" key="5">
    <source>
        <dbReference type="Google" id="ProtNLM"/>
    </source>
</evidence>
<dbReference type="Pfam" id="PF11167">
    <property type="entry name" value="DUF2953"/>
    <property type="match status" value="1"/>
</dbReference>
<proteinExistence type="predicted"/>
<dbReference type="KEGG" id="mac:MA_0338"/>
<dbReference type="AlphaFoldDB" id="Q8TTT7"/>
<feature type="compositionally biased region" description="Basic and acidic residues" evidence="1">
    <location>
        <begin position="93"/>
        <end position="106"/>
    </location>
</feature>
<accession>Q8TTT7</accession>
<gene>
    <name evidence="3" type="ordered locus">MA_0338</name>
</gene>
<evidence type="ECO:0000256" key="1">
    <source>
        <dbReference type="SAM" id="MobiDB-lite"/>
    </source>
</evidence>
<dbReference type="EnsemblBacteria" id="AAM03791">
    <property type="protein sequence ID" value="AAM03791"/>
    <property type="gene ID" value="MA_0338"/>
</dbReference>
<keyword evidence="2" id="KW-1133">Transmembrane helix</keyword>
<evidence type="ECO:0000256" key="2">
    <source>
        <dbReference type="SAM" id="Phobius"/>
    </source>
</evidence>